<proteinExistence type="predicted"/>
<evidence type="ECO:0000313" key="2">
    <source>
        <dbReference type="Proteomes" id="UP000515708"/>
    </source>
</evidence>
<dbReference type="RefSeq" id="WP_182253230.1">
    <property type="nucleotide sequence ID" value="NZ_CP043732.1"/>
</dbReference>
<gene>
    <name evidence="1" type="ORF">FVO59_14230</name>
</gene>
<organism evidence="1 2">
    <name type="scientific">Microbacterium esteraromaticum</name>
    <dbReference type="NCBI Taxonomy" id="57043"/>
    <lineage>
        <taxon>Bacteria</taxon>
        <taxon>Bacillati</taxon>
        <taxon>Actinomycetota</taxon>
        <taxon>Actinomycetes</taxon>
        <taxon>Micrococcales</taxon>
        <taxon>Microbacteriaceae</taxon>
        <taxon>Microbacterium</taxon>
    </lineage>
</organism>
<reference evidence="1 2" key="1">
    <citation type="journal article" date="2020" name="Front. Microbiol.">
        <title>Design of Bacterial Strain-Specific qPCR Assays Using NGS Data and Publicly Available Resources and Its Application to Track Biocontrol Strains.</title>
        <authorList>
            <person name="Hernandez I."/>
            <person name="Sant C."/>
            <person name="Martinez R."/>
            <person name="Fernandez C."/>
        </authorList>
    </citation>
    <scope>NUCLEOTIDE SEQUENCE [LARGE SCALE GENOMIC DNA]</scope>
    <source>
        <strain evidence="1 2">B24</strain>
    </source>
</reference>
<dbReference type="Proteomes" id="UP000515708">
    <property type="component" value="Chromosome"/>
</dbReference>
<dbReference type="AlphaFoldDB" id="A0A7D7WIV1"/>
<dbReference type="EMBL" id="CP043732">
    <property type="protein sequence ID" value="QMU98213.1"/>
    <property type="molecule type" value="Genomic_DNA"/>
</dbReference>
<name>A0A7D7WIV1_9MICO</name>
<evidence type="ECO:0000313" key="1">
    <source>
        <dbReference type="EMBL" id="QMU98213.1"/>
    </source>
</evidence>
<sequence length="162" mass="18012">MTESEHGGDRNSVPARYTAAQRANEALQLRLMRVSYRDIAKRVGYANPGSAYRAVERALKALPKESAKALREQELEALDVAQRSIMRMVLTGHLGAIDRMLRLMDARARLAGLYAVPVDTGVDEFKAVLKAWASTLANDVDADEERLARTSGQITEERNNRD</sequence>
<protein>
    <submittedName>
        <fullName evidence="1">MGMT family protein</fullName>
    </submittedName>
</protein>
<accession>A0A7D7WIV1</accession>